<evidence type="ECO:0000256" key="2">
    <source>
        <dbReference type="ARBA" id="ARBA00022801"/>
    </source>
</evidence>
<dbReference type="Proteomes" id="UP000294498">
    <property type="component" value="Unassembled WGS sequence"/>
</dbReference>
<proteinExistence type="inferred from homology"/>
<comment type="caution">
    <text evidence="5">The sequence shown here is derived from an EMBL/GenBank/DDBJ whole genome shotgun (WGS) entry which is preliminary data.</text>
</comment>
<name>A0A4R8DIQ4_9BACT</name>
<sequence length="480" mass="52805">MRVKILLLLGTLVACQSQPLTVSTDAGLVSGTSAGAVRIFRGIPFAAPPVGPLRWREPQSVTPWTGVRRCIAFGPNPVQENGWGVCSEDCLYLNVWTTKVDPPAKKPVIVWIYGGGFTGGSGSGSWCDGEAMARKGVVFVTFNYRVGVLGFLAHPALSSESPNHSSGNYGILDQIAALQWVKRNITAFGGDPENVTIAGESAGSCSVNTLIASPLARGLFRRAIAESGAFFKPGRNRSLREAEEDGVRTMRGKNALTLEAMRALSPEALLKGDYRRLPVVDGYLLPDHIDELFKKGTINKVDLMTGYNEGDNFIEDTMSAPQFISFAQRNYGPRAADFLTLYPVERVQQSQQALGRDLHFGWEHYTWAKEEGARAYMYYFDRVPPGEPKLGAFHSAEVCYALHTLAYQNRPWTPWDTTLSNLMSDYWVNFASTGDPNKKGLPPWPAFSASKTQVIRLGDTVESIDLPAMRAFGFFQPYPR</sequence>
<dbReference type="PROSITE" id="PS51257">
    <property type="entry name" value="PROKAR_LIPOPROTEIN"/>
    <property type="match status" value="1"/>
</dbReference>
<keyword evidence="6" id="KW-1185">Reference proteome</keyword>
<dbReference type="InterPro" id="IPR002018">
    <property type="entry name" value="CarbesteraseB"/>
</dbReference>
<dbReference type="Gene3D" id="3.40.50.1820">
    <property type="entry name" value="alpha/beta hydrolase"/>
    <property type="match status" value="1"/>
</dbReference>
<dbReference type="PROSITE" id="PS00122">
    <property type="entry name" value="CARBOXYLESTERASE_B_1"/>
    <property type="match status" value="1"/>
</dbReference>
<dbReference type="EC" id="3.1.1.-" evidence="3"/>
<feature type="domain" description="Carboxylesterase type B" evidence="4">
    <location>
        <begin position="20"/>
        <end position="321"/>
    </location>
</feature>
<evidence type="ECO:0000256" key="1">
    <source>
        <dbReference type="ARBA" id="ARBA00005964"/>
    </source>
</evidence>
<evidence type="ECO:0000256" key="3">
    <source>
        <dbReference type="RuleBase" id="RU361235"/>
    </source>
</evidence>
<dbReference type="EMBL" id="SODV01000002">
    <property type="protein sequence ID" value="TDW97388.1"/>
    <property type="molecule type" value="Genomic_DNA"/>
</dbReference>
<reference evidence="5 6" key="1">
    <citation type="submission" date="2019-03" db="EMBL/GenBank/DDBJ databases">
        <title>Genomic Encyclopedia of Type Strains, Phase IV (KMG-IV): sequencing the most valuable type-strain genomes for metagenomic binning, comparative biology and taxonomic classification.</title>
        <authorList>
            <person name="Goeker M."/>
        </authorList>
    </citation>
    <scope>NUCLEOTIDE SEQUENCE [LARGE SCALE GENOMIC DNA]</scope>
    <source>
        <strain evidence="5 6">DSM 100059</strain>
    </source>
</reference>
<gene>
    <name evidence="5" type="ORF">EDB95_5236</name>
</gene>
<dbReference type="GO" id="GO:0016787">
    <property type="term" value="F:hydrolase activity"/>
    <property type="evidence" value="ECO:0007669"/>
    <property type="project" value="UniProtKB-KW"/>
</dbReference>
<organism evidence="5 6">
    <name type="scientific">Dinghuibacter silviterrae</name>
    <dbReference type="NCBI Taxonomy" id="1539049"/>
    <lineage>
        <taxon>Bacteria</taxon>
        <taxon>Pseudomonadati</taxon>
        <taxon>Bacteroidota</taxon>
        <taxon>Chitinophagia</taxon>
        <taxon>Chitinophagales</taxon>
        <taxon>Chitinophagaceae</taxon>
        <taxon>Dinghuibacter</taxon>
    </lineage>
</organism>
<evidence type="ECO:0000313" key="6">
    <source>
        <dbReference type="Proteomes" id="UP000294498"/>
    </source>
</evidence>
<evidence type="ECO:0000313" key="5">
    <source>
        <dbReference type="EMBL" id="TDW97388.1"/>
    </source>
</evidence>
<accession>A0A4R8DIQ4</accession>
<dbReference type="AlphaFoldDB" id="A0A4R8DIQ4"/>
<protein>
    <recommendedName>
        <fullName evidence="3">Carboxylic ester hydrolase</fullName>
        <ecNumber evidence="3">3.1.1.-</ecNumber>
    </recommendedName>
</protein>
<dbReference type="Pfam" id="PF00135">
    <property type="entry name" value="COesterase"/>
    <property type="match status" value="2"/>
</dbReference>
<comment type="similarity">
    <text evidence="1 3">Belongs to the type-B carboxylesterase/lipase family.</text>
</comment>
<dbReference type="InterPro" id="IPR029058">
    <property type="entry name" value="AB_hydrolase_fold"/>
</dbReference>
<dbReference type="InterPro" id="IPR019826">
    <property type="entry name" value="Carboxylesterase_B_AS"/>
</dbReference>
<keyword evidence="2 3" id="KW-0378">Hydrolase</keyword>
<dbReference type="InterPro" id="IPR050309">
    <property type="entry name" value="Type-B_Carboxylest/Lipase"/>
</dbReference>
<evidence type="ECO:0000259" key="4">
    <source>
        <dbReference type="Pfam" id="PF00135"/>
    </source>
</evidence>
<feature type="domain" description="Carboxylesterase type B" evidence="4">
    <location>
        <begin position="357"/>
        <end position="462"/>
    </location>
</feature>
<dbReference type="SUPFAM" id="SSF53474">
    <property type="entry name" value="alpha/beta-Hydrolases"/>
    <property type="match status" value="1"/>
</dbReference>
<dbReference type="PANTHER" id="PTHR11559">
    <property type="entry name" value="CARBOXYLESTERASE"/>
    <property type="match status" value="1"/>
</dbReference>